<evidence type="ECO:0000313" key="1">
    <source>
        <dbReference type="EMBL" id="KAH6939511.1"/>
    </source>
</evidence>
<comment type="caution">
    <text evidence="1">The sequence shown here is derived from an EMBL/GenBank/DDBJ whole genome shotgun (WGS) entry which is preliminary data.</text>
</comment>
<gene>
    <name evidence="1" type="ORF">HPB50_018935</name>
</gene>
<keyword evidence="2" id="KW-1185">Reference proteome</keyword>
<sequence length="1469" mass="165515">MKQCGCGELLGGHTLSARPSLTSQGGQAQPPETEEHWSISRHTDVAPTNAFGTIEFQGTSHPLKAQYVRLVSDSRPEHVLQLLTREWQLELPKLLITVHGGKANFHLQAKLKKVLCRGLVRAAKTTGAWIFTGGTNTGVTRHVGEALLTERTPQLRGRVVAIGIAPWGIIENRKDLIGAKRVVQYYSISSPKSRFAVLNQHHSYFVLADNGTTGKYGAEIGLRKRLEKHISRQRFYHRSSVQWCGIPVVCVIVEGGLNTVRTVLEYVTDLPPVPVVVCDGSGRAADLIAFAHRYIPDDESKLPEGFREQLITTIQKTFQIQQEQAEQVYVELLQSIKKKDLVRQYLPPVDQLNLALTWNRADIARSEIFVYGQEWPPGALEQAMMDALAMDRVDFVQILLENGVSMHKFLTIPRLEELYSTKHGPSNTFRFLVKEVRKNLPSGYRYTLYDIGLVVEKLMGGAYRSAYCRRKFRNLYSTVMRRMSTAPTLHTALNTEASLALLGSESTFSHPFNELLIWAVLMKRQRMAIFMWQNGEEAIVKALVASRLYWAMAHEAAQDDLEADASDELRQNAREFEKLALDLLDYCYRQDENTTLQLLTYELQNWSKQTCLGLAVAANHSGFLAHTANQMLLAELWMGALRTRKNVSLKVILGLLFPPTVLWLEFKSKEELQLMPQTEEEHYLDLQDDEEDSNPDVDDPPGGVLNPPGVINLDPETLGGPLSRKCSSVFNRLENGSLFPADTDAAYLKIRTRKRPLKLGRKIYEFYAAPVTKFWSHAIAYGIFLCFFTYVVLVKMRPEPTWQEVYVIAYIVTLAIEKVREAMMSEPENFTQKILVWAAKKWNPCDVVVISVFLVGMFMRFSPSTQAEGRLLYCLTVMYWYIRLLDILSVNKYLGPYVTMIGKMVINMMYFVVLLLVILMSYGVARQSILHPQETASWGLIKNIFFMPYWMIYGEVFADSIDPVCTNEGEPGEYTCQPGSWINPAIMAVYLLVANILLVNLLIAVFNNIFIEVNAISQHVWKSQRFTVVMEYEQKPLLPPPLILLSHVHLAIKCGVRWWKGKSRTFDHGLKLFLDEPDIERIHDFEQECVEGYFREQETQQQMTTENRVLTTTERVDAMSQRVEDIHQWEMKANATIQGLDIRMTQLEHIAEQISTSLQRLLEAQELEFEDSRSPSAESDRSVSPPEYGPRSPSPPPSQPPQSPAPADLSSDTSRRPEEAAPVSPKRPVMVALSAPDGTSVAPPDLLVRQGSGRRRGGSIRRKTAHQRLSRQLTVATNEVLDMASQKRKNLQRWQSVCQPDVGGGSDLLQQHQASGKSSRLERGMSCVSRWTEPRPAASTSRAPFLSALRGEYTSITDELESTACLLPPPESPTSPAPTPMVAAIAAETEILRDAEAADYQMMGGIIQRRLQGEEAASLEELSDFAEESSDVEEIVGTGSRRLMIRVTPAPEDDNQRRRASLPSGGETP</sequence>
<protein>
    <submittedName>
        <fullName evidence="1">Uncharacterized protein</fullName>
    </submittedName>
</protein>
<name>A0ACB7SX29_HYAAI</name>
<reference evidence="1" key="1">
    <citation type="submission" date="2020-05" db="EMBL/GenBank/DDBJ databases">
        <title>Large-scale comparative analyses of tick genomes elucidate their genetic diversity and vector capacities.</title>
        <authorList>
            <person name="Jia N."/>
            <person name="Wang J."/>
            <person name="Shi W."/>
            <person name="Du L."/>
            <person name="Sun Y."/>
            <person name="Zhan W."/>
            <person name="Jiang J."/>
            <person name="Wang Q."/>
            <person name="Zhang B."/>
            <person name="Ji P."/>
            <person name="Sakyi L.B."/>
            <person name="Cui X."/>
            <person name="Yuan T."/>
            <person name="Jiang B."/>
            <person name="Yang W."/>
            <person name="Lam T.T.-Y."/>
            <person name="Chang Q."/>
            <person name="Ding S."/>
            <person name="Wang X."/>
            <person name="Zhu J."/>
            <person name="Ruan X."/>
            <person name="Zhao L."/>
            <person name="Wei J."/>
            <person name="Que T."/>
            <person name="Du C."/>
            <person name="Cheng J."/>
            <person name="Dai P."/>
            <person name="Han X."/>
            <person name="Huang E."/>
            <person name="Gao Y."/>
            <person name="Liu J."/>
            <person name="Shao H."/>
            <person name="Ye R."/>
            <person name="Li L."/>
            <person name="Wei W."/>
            <person name="Wang X."/>
            <person name="Wang C."/>
            <person name="Yang T."/>
            <person name="Huo Q."/>
            <person name="Li W."/>
            <person name="Guo W."/>
            <person name="Chen H."/>
            <person name="Zhou L."/>
            <person name="Ni X."/>
            <person name="Tian J."/>
            <person name="Zhou Y."/>
            <person name="Sheng Y."/>
            <person name="Liu T."/>
            <person name="Pan Y."/>
            <person name="Xia L."/>
            <person name="Li J."/>
            <person name="Zhao F."/>
            <person name="Cao W."/>
        </authorList>
    </citation>
    <scope>NUCLEOTIDE SEQUENCE</scope>
    <source>
        <strain evidence="1">Hyas-2018</strain>
    </source>
</reference>
<evidence type="ECO:0000313" key="2">
    <source>
        <dbReference type="Proteomes" id="UP000821845"/>
    </source>
</evidence>
<organism evidence="1 2">
    <name type="scientific">Hyalomma asiaticum</name>
    <name type="common">Tick</name>
    <dbReference type="NCBI Taxonomy" id="266040"/>
    <lineage>
        <taxon>Eukaryota</taxon>
        <taxon>Metazoa</taxon>
        <taxon>Ecdysozoa</taxon>
        <taxon>Arthropoda</taxon>
        <taxon>Chelicerata</taxon>
        <taxon>Arachnida</taxon>
        <taxon>Acari</taxon>
        <taxon>Parasitiformes</taxon>
        <taxon>Ixodida</taxon>
        <taxon>Ixodoidea</taxon>
        <taxon>Ixodidae</taxon>
        <taxon>Hyalomminae</taxon>
        <taxon>Hyalomma</taxon>
    </lineage>
</organism>
<dbReference type="EMBL" id="CM023482">
    <property type="protein sequence ID" value="KAH6939511.1"/>
    <property type="molecule type" value="Genomic_DNA"/>
</dbReference>
<accession>A0ACB7SX29</accession>
<dbReference type="Proteomes" id="UP000821845">
    <property type="component" value="Chromosome 2"/>
</dbReference>
<proteinExistence type="predicted"/>